<keyword evidence="2" id="KW-1185">Reference proteome</keyword>
<dbReference type="Proteomes" id="UP001497700">
    <property type="component" value="Unassembled WGS sequence"/>
</dbReference>
<evidence type="ECO:0000313" key="2">
    <source>
        <dbReference type="Proteomes" id="UP001497700"/>
    </source>
</evidence>
<sequence length="231" mass="25797">MNSPLPPQEDAVADFLNHIKNSAPKKKFPNLEPSDATAAAARQKVYELYKRKVPNFDAASGDLAPVFGLGDSSDDLLARQRAQGLFTHPAFVDAYVEFAEAYLAGRWDLPAGEWAAVHKLFHVHRRNPEWSRPDACPSREGWDVNHFYARFVIRAQHGITQKPSEVGGGAKHMAWWLQGATACDACFVLLHALLYLQLETMRDYRKHAPAKDRISHIVGAWKAKMAAGPKE</sequence>
<accession>A0ACB9ZF12</accession>
<evidence type="ECO:0000313" key="1">
    <source>
        <dbReference type="EMBL" id="KAI4870231.1"/>
    </source>
</evidence>
<gene>
    <name evidence="1" type="ORF">F4820DRAFT_404368</name>
</gene>
<comment type="caution">
    <text evidence="1">The sequence shown here is derived from an EMBL/GenBank/DDBJ whole genome shotgun (WGS) entry which is preliminary data.</text>
</comment>
<organism evidence="1 2">
    <name type="scientific">Hypoxylon rubiginosum</name>
    <dbReference type="NCBI Taxonomy" id="110542"/>
    <lineage>
        <taxon>Eukaryota</taxon>
        <taxon>Fungi</taxon>
        <taxon>Dikarya</taxon>
        <taxon>Ascomycota</taxon>
        <taxon>Pezizomycotina</taxon>
        <taxon>Sordariomycetes</taxon>
        <taxon>Xylariomycetidae</taxon>
        <taxon>Xylariales</taxon>
        <taxon>Hypoxylaceae</taxon>
        <taxon>Hypoxylon</taxon>
    </lineage>
</organism>
<proteinExistence type="predicted"/>
<name>A0ACB9ZF12_9PEZI</name>
<dbReference type="EMBL" id="MU393425">
    <property type="protein sequence ID" value="KAI4870231.1"/>
    <property type="molecule type" value="Genomic_DNA"/>
</dbReference>
<protein>
    <submittedName>
        <fullName evidence="1">Uncharacterized protein</fullName>
    </submittedName>
</protein>
<reference evidence="1 2" key="1">
    <citation type="journal article" date="2022" name="New Phytol.">
        <title>Ecological generalism drives hyperdiversity of secondary metabolite gene clusters in xylarialean endophytes.</title>
        <authorList>
            <person name="Franco M.E.E."/>
            <person name="Wisecaver J.H."/>
            <person name="Arnold A.E."/>
            <person name="Ju Y.M."/>
            <person name="Slot J.C."/>
            <person name="Ahrendt S."/>
            <person name="Moore L.P."/>
            <person name="Eastman K.E."/>
            <person name="Scott K."/>
            <person name="Konkel Z."/>
            <person name="Mondo S.J."/>
            <person name="Kuo A."/>
            <person name="Hayes R.D."/>
            <person name="Haridas S."/>
            <person name="Andreopoulos B."/>
            <person name="Riley R."/>
            <person name="LaButti K."/>
            <person name="Pangilinan J."/>
            <person name="Lipzen A."/>
            <person name="Amirebrahimi M."/>
            <person name="Yan J."/>
            <person name="Adam C."/>
            <person name="Keymanesh K."/>
            <person name="Ng V."/>
            <person name="Louie K."/>
            <person name="Northen T."/>
            <person name="Drula E."/>
            <person name="Henrissat B."/>
            <person name="Hsieh H.M."/>
            <person name="Youens-Clark K."/>
            <person name="Lutzoni F."/>
            <person name="Miadlikowska J."/>
            <person name="Eastwood D.C."/>
            <person name="Hamelin R.C."/>
            <person name="Grigoriev I.V."/>
            <person name="U'Ren J.M."/>
        </authorList>
    </citation>
    <scope>NUCLEOTIDE SEQUENCE [LARGE SCALE GENOMIC DNA]</scope>
    <source>
        <strain evidence="1 2">CBS 119005</strain>
    </source>
</reference>